<keyword evidence="7 12" id="KW-0012">Acyltransferase</keyword>
<evidence type="ECO:0000259" key="11">
    <source>
        <dbReference type="Pfam" id="PF06974"/>
    </source>
</evidence>
<evidence type="ECO:0000256" key="4">
    <source>
        <dbReference type="ARBA" id="ARBA00013244"/>
    </source>
</evidence>
<organism evidence="12 13">
    <name type="scientific">Sinimarinibacterium flocculans</name>
    <dbReference type="NCBI Taxonomy" id="985250"/>
    <lineage>
        <taxon>Bacteria</taxon>
        <taxon>Pseudomonadati</taxon>
        <taxon>Pseudomonadota</taxon>
        <taxon>Gammaproteobacteria</taxon>
        <taxon>Nevskiales</taxon>
        <taxon>Nevskiaceae</taxon>
        <taxon>Sinimarinibacterium</taxon>
    </lineage>
</organism>
<dbReference type="InterPro" id="IPR023213">
    <property type="entry name" value="CAT-like_dom_sf"/>
</dbReference>
<dbReference type="Gene3D" id="3.30.559.10">
    <property type="entry name" value="Chloramphenicol acetyltransferase-like domain"/>
    <property type="match status" value="1"/>
</dbReference>
<feature type="region of interest" description="Disordered" evidence="9">
    <location>
        <begin position="453"/>
        <end position="489"/>
    </location>
</feature>
<dbReference type="Gene3D" id="3.30.559.30">
    <property type="entry name" value="Nonribosomal peptide synthetase, condensation domain"/>
    <property type="match status" value="1"/>
</dbReference>
<feature type="domain" description="O-acyltransferase WSD1 C-terminal" evidence="11">
    <location>
        <begin position="298"/>
        <end position="439"/>
    </location>
</feature>
<keyword evidence="13" id="KW-1185">Reference proteome</keyword>
<dbReference type="EC" id="2.3.1.20" evidence="4"/>
<comment type="similarity">
    <text evidence="3">Belongs to the long-chain O-acyltransferase family.</text>
</comment>
<comment type="pathway">
    <text evidence="2">Lipid metabolism.</text>
</comment>
<evidence type="ECO:0000256" key="5">
    <source>
        <dbReference type="ARBA" id="ARBA00022679"/>
    </source>
</evidence>
<keyword evidence="5 12" id="KW-0808">Transferase</keyword>
<feature type="domain" description="O-acyltransferase WSD1-like N-terminal" evidence="10">
    <location>
        <begin position="1"/>
        <end position="255"/>
    </location>
</feature>
<dbReference type="PANTHER" id="PTHR31650">
    <property type="entry name" value="O-ACYLTRANSFERASE (WSD1-LIKE) FAMILY PROTEIN"/>
    <property type="match status" value="1"/>
</dbReference>
<dbReference type="InterPro" id="IPR004255">
    <property type="entry name" value="O-acyltransferase_WSD1_N"/>
</dbReference>
<reference evidence="12 13" key="1">
    <citation type="submission" date="2018-04" db="EMBL/GenBank/DDBJ databases">
        <title>Genomic Encyclopedia of Type Strains, Phase IV (KMG-IV): sequencing the most valuable type-strain genomes for metagenomic binning, comparative biology and taxonomic classification.</title>
        <authorList>
            <person name="Goeker M."/>
        </authorList>
    </citation>
    <scope>NUCLEOTIDE SEQUENCE [LARGE SCALE GENOMIC DNA]</scope>
    <source>
        <strain evidence="12 13">DSM 104150</strain>
    </source>
</reference>
<dbReference type="GO" id="GO:0019432">
    <property type="term" value="P:triglyceride biosynthetic process"/>
    <property type="evidence" value="ECO:0007669"/>
    <property type="project" value="UniProtKB-UniPathway"/>
</dbReference>
<evidence type="ECO:0000313" key="12">
    <source>
        <dbReference type="EMBL" id="PXV70365.1"/>
    </source>
</evidence>
<keyword evidence="6" id="KW-0319">Glycerol metabolism</keyword>
<evidence type="ECO:0000256" key="8">
    <source>
        <dbReference type="ARBA" id="ARBA00048109"/>
    </source>
</evidence>
<evidence type="ECO:0000256" key="9">
    <source>
        <dbReference type="SAM" id="MobiDB-lite"/>
    </source>
</evidence>
<dbReference type="Proteomes" id="UP000248330">
    <property type="component" value="Unassembled WGS sequence"/>
</dbReference>
<dbReference type="GO" id="GO:0004144">
    <property type="term" value="F:diacylglycerol O-acyltransferase activity"/>
    <property type="evidence" value="ECO:0007669"/>
    <property type="project" value="UniProtKB-EC"/>
</dbReference>
<dbReference type="RefSeq" id="WP_170123910.1">
    <property type="nucleotide sequence ID" value="NZ_CAWNXA010000002.1"/>
</dbReference>
<dbReference type="EMBL" id="QICN01000002">
    <property type="protein sequence ID" value="PXV70365.1"/>
    <property type="molecule type" value="Genomic_DNA"/>
</dbReference>
<dbReference type="InterPro" id="IPR009721">
    <property type="entry name" value="O-acyltransferase_WSD1_C"/>
</dbReference>
<evidence type="ECO:0000256" key="7">
    <source>
        <dbReference type="ARBA" id="ARBA00023315"/>
    </source>
</evidence>
<evidence type="ECO:0000256" key="1">
    <source>
        <dbReference type="ARBA" id="ARBA00004771"/>
    </source>
</evidence>
<dbReference type="Pfam" id="PF03007">
    <property type="entry name" value="WS_DGAT_cat"/>
    <property type="match status" value="1"/>
</dbReference>
<dbReference type="GO" id="GO:0005886">
    <property type="term" value="C:plasma membrane"/>
    <property type="evidence" value="ECO:0007669"/>
    <property type="project" value="TreeGrafter"/>
</dbReference>
<evidence type="ECO:0000259" key="10">
    <source>
        <dbReference type="Pfam" id="PF03007"/>
    </source>
</evidence>
<protein>
    <recommendedName>
        <fullName evidence="4">diacylglycerol O-acyltransferase</fullName>
        <ecNumber evidence="4">2.3.1.20</ecNumber>
    </recommendedName>
</protein>
<dbReference type="InterPro" id="IPR045034">
    <property type="entry name" value="O-acyltransferase_WSD1-like"/>
</dbReference>
<comment type="caution">
    <text evidence="12">The sequence shown here is derived from an EMBL/GenBank/DDBJ whole genome shotgun (WGS) entry which is preliminary data.</text>
</comment>
<evidence type="ECO:0000256" key="6">
    <source>
        <dbReference type="ARBA" id="ARBA00022798"/>
    </source>
</evidence>
<dbReference type="AlphaFoldDB" id="A0A318EHS1"/>
<accession>A0A318EHS1</accession>
<comment type="catalytic activity">
    <reaction evidence="8">
        <text>an acyl-CoA + a 1,2-diacyl-sn-glycerol = a triacyl-sn-glycerol + CoA</text>
        <dbReference type="Rhea" id="RHEA:10868"/>
        <dbReference type="ChEBI" id="CHEBI:17815"/>
        <dbReference type="ChEBI" id="CHEBI:57287"/>
        <dbReference type="ChEBI" id="CHEBI:58342"/>
        <dbReference type="ChEBI" id="CHEBI:64615"/>
        <dbReference type="EC" id="2.3.1.20"/>
    </reaction>
</comment>
<evidence type="ECO:0000256" key="2">
    <source>
        <dbReference type="ARBA" id="ARBA00005189"/>
    </source>
</evidence>
<comment type="pathway">
    <text evidence="1">Glycerolipid metabolism; triacylglycerol biosynthesis.</text>
</comment>
<dbReference type="SUPFAM" id="SSF52777">
    <property type="entry name" value="CoA-dependent acyltransferases"/>
    <property type="match status" value="2"/>
</dbReference>
<dbReference type="GO" id="GO:0006071">
    <property type="term" value="P:glycerol metabolic process"/>
    <property type="evidence" value="ECO:0007669"/>
    <property type="project" value="UniProtKB-KW"/>
</dbReference>
<gene>
    <name evidence="12" type="ORF">C8D93_102217</name>
</gene>
<dbReference type="PANTHER" id="PTHR31650:SF1">
    <property type="entry name" value="WAX ESTER SYNTHASE_DIACYLGLYCEROL ACYLTRANSFERASE 4-RELATED"/>
    <property type="match status" value="1"/>
</dbReference>
<name>A0A318EHS1_9GAMM</name>
<dbReference type="Pfam" id="PF06974">
    <property type="entry name" value="WS_DGAT_C"/>
    <property type="match status" value="1"/>
</dbReference>
<evidence type="ECO:0000313" key="13">
    <source>
        <dbReference type="Proteomes" id="UP000248330"/>
    </source>
</evidence>
<sequence>MSAVDRAWLEMDEPNNPMVVSAVLELDRVDDVRRLVQHVVERLVGYPRFRQCVDRSVEPPVWCNVADLSLAYHVRIFHLTEDGPEHCITAAVAREVAGALDQRHPLWQLIVFMRDEGRVTVLFRAHHAIADGMALIGVLMRCTDEPAQPPRDAATEARLAVRRLFARIDRAAGTIQDLVRIARDRARWGEHLAVPLRHGRDTALAFRRVLRLPQDNPSCLRQPLSGERRVAWSGALRLAPVKARARKLGVKVNDLFLAALAGAISRYLKDAQSDGADARNLRISIPVNLRKPVDGELGNCFGLVLLDLPMEPLDWQTRLRLVAQRMQSLKRSPEARATLLGLAAAGRLPIAWEKSLVNYLAGKSAAVVSNLPGPQQALTIAGARLGNLVFWPPQTAGIGVGISLFSYNGRVTVGISADLALIEDPARIVALFEDELRLILQPRKHAAVRELRQPARPTLVRTSSVTDPPPSSDRVRTPDPAHPAQVHHG</sequence>
<dbReference type="UniPathway" id="UPA00282"/>
<proteinExistence type="inferred from homology"/>
<evidence type="ECO:0000256" key="3">
    <source>
        <dbReference type="ARBA" id="ARBA00009587"/>
    </source>
</evidence>